<sequence>MSELATKNSKWLEVGNEMGKSSEGVDRDCEGANTPPEKLEANNCDNQQNWPMLERPEQKRKWTEQRQDSS</sequence>
<organism evidence="2 3">
    <name type="scientific">Saguinus oedipus</name>
    <name type="common">Cotton-top tamarin</name>
    <name type="synonym">Oedipomidas oedipus</name>
    <dbReference type="NCBI Taxonomy" id="9490"/>
    <lineage>
        <taxon>Eukaryota</taxon>
        <taxon>Metazoa</taxon>
        <taxon>Chordata</taxon>
        <taxon>Craniata</taxon>
        <taxon>Vertebrata</taxon>
        <taxon>Euteleostomi</taxon>
        <taxon>Mammalia</taxon>
        <taxon>Eutheria</taxon>
        <taxon>Euarchontoglires</taxon>
        <taxon>Primates</taxon>
        <taxon>Haplorrhini</taxon>
        <taxon>Platyrrhini</taxon>
        <taxon>Cebidae</taxon>
        <taxon>Callitrichinae</taxon>
        <taxon>Saguinus</taxon>
    </lineage>
</organism>
<reference evidence="2 3" key="1">
    <citation type="submission" date="2023-05" db="EMBL/GenBank/DDBJ databases">
        <title>B98-5 Cell Line De Novo Hybrid Assembly: An Optical Mapping Approach.</title>
        <authorList>
            <person name="Kananen K."/>
            <person name="Auerbach J.A."/>
            <person name="Kautto E."/>
            <person name="Blachly J.S."/>
        </authorList>
    </citation>
    <scope>NUCLEOTIDE SEQUENCE [LARGE SCALE GENOMIC DNA]</scope>
    <source>
        <strain evidence="2">B95-8</strain>
        <tissue evidence="2">Cell line</tissue>
    </source>
</reference>
<keyword evidence="3" id="KW-1185">Reference proteome</keyword>
<evidence type="ECO:0000313" key="2">
    <source>
        <dbReference type="EMBL" id="KAK2084695.1"/>
    </source>
</evidence>
<evidence type="ECO:0000313" key="3">
    <source>
        <dbReference type="Proteomes" id="UP001266305"/>
    </source>
</evidence>
<gene>
    <name evidence="2" type="ORF">P7K49_037728</name>
</gene>
<dbReference type="Proteomes" id="UP001266305">
    <property type="component" value="Unassembled WGS sequence"/>
</dbReference>
<proteinExistence type="predicted"/>
<comment type="caution">
    <text evidence="2">The sequence shown here is derived from an EMBL/GenBank/DDBJ whole genome shotgun (WGS) entry which is preliminary data.</text>
</comment>
<feature type="compositionally biased region" description="Basic and acidic residues" evidence="1">
    <location>
        <begin position="54"/>
        <end position="70"/>
    </location>
</feature>
<protein>
    <submittedName>
        <fullName evidence="2">Uncharacterized protein</fullName>
    </submittedName>
</protein>
<feature type="region of interest" description="Disordered" evidence="1">
    <location>
        <begin position="1"/>
        <end position="70"/>
    </location>
</feature>
<accession>A0ABQ9TIV2</accession>
<evidence type="ECO:0000256" key="1">
    <source>
        <dbReference type="SAM" id="MobiDB-lite"/>
    </source>
</evidence>
<name>A0ABQ9TIV2_SAGOE</name>
<dbReference type="EMBL" id="JASSZA010000022">
    <property type="protein sequence ID" value="KAK2084695.1"/>
    <property type="molecule type" value="Genomic_DNA"/>
</dbReference>